<keyword evidence="4" id="KW-1185">Reference proteome</keyword>
<feature type="region of interest" description="Disordered" evidence="2">
    <location>
        <begin position="1"/>
        <end position="71"/>
    </location>
</feature>
<dbReference type="EMBL" id="CP036291">
    <property type="protein sequence ID" value="QDU89635.1"/>
    <property type="molecule type" value="Genomic_DNA"/>
</dbReference>
<dbReference type="PANTHER" id="PTHR45725:SF18">
    <property type="entry name" value="ORC1-LIKE AAA ATPASE DOMAIN-CONTAINING PROTEIN"/>
    <property type="match status" value="1"/>
</dbReference>
<feature type="compositionally biased region" description="Low complexity" evidence="2">
    <location>
        <begin position="59"/>
        <end position="71"/>
    </location>
</feature>
<organism evidence="3 4">
    <name type="scientific">Pirellulimonas nuda</name>
    <dbReference type="NCBI Taxonomy" id="2528009"/>
    <lineage>
        <taxon>Bacteria</taxon>
        <taxon>Pseudomonadati</taxon>
        <taxon>Planctomycetota</taxon>
        <taxon>Planctomycetia</taxon>
        <taxon>Pirellulales</taxon>
        <taxon>Lacipirellulaceae</taxon>
        <taxon>Pirellulimonas</taxon>
    </lineage>
</organism>
<dbReference type="InterPro" id="IPR051425">
    <property type="entry name" value="Formin_Homology"/>
</dbReference>
<dbReference type="AlphaFoldDB" id="A0A518DDS7"/>
<evidence type="ECO:0000313" key="3">
    <source>
        <dbReference type="EMBL" id="QDU89635.1"/>
    </source>
</evidence>
<evidence type="ECO:0000256" key="1">
    <source>
        <dbReference type="SAM" id="Coils"/>
    </source>
</evidence>
<gene>
    <name evidence="3" type="ORF">Pla175_30280</name>
</gene>
<feature type="compositionally biased region" description="Pro residues" evidence="2">
    <location>
        <begin position="47"/>
        <end position="58"/>
    </location>
</feature>
<dbReference type="PANTHER" id="PTHR45725">
    <property type="entry name" value="FORMIN HOMOLOGY 2 FAMILY MEMBER"/>
    <property type="match status" value="1"/>
</dbReference>
<dbReference type="RefSeq" id="WP_197526854.1">
    <property type="nucleotide sequence ID" value="NZ_CP036291.1"/>
</dbReference>
<sequence>MSSNPHPEEPAPAEPPRPPQGADAAGAVEAMVQAALCPSAPTGAAPEPAPAGGPPAASPPQAAAEAPLDDAAGAAIDSDLRAAVAAAKAPYEAPIEAAQAEVERLGAALAAGLARTNEQRSTTRDAPAAPTAAGASAGASADAAPTSEADGALYDDGDHGGEAYECEAEYDPLTFEEYIESTEDGEPDCWPYDEAKAHWKWLGPGWGKFPRNGPAKAEWWGVYGLLSRTKQRLQEANEERARLEYQREWAAERAADTTPRDARGRRLTQDPHLLHERELIDAAERASVGHSELHAAVMRRMGGCPDGVREQAAAEWRARMDPTRQRTVAELDESDELMMICGAIDGDDPGALERLAAYLRRYPRLRPTQLAPEAPRTNRRGCSSLTEALDLAARMLHEEEQDESTDATDHRCLAGLLPPGAGVALQLAAEAVLKTQRAVRDAEFGLEGDDWKSPTVQKCIDSLSRRASGALRDYEAAMRIDAVQRTTWPKLGPAAPTAAAVAPLYPLRRDAPAAAPAARPAERPAAQPAAPFASFADLFANVGQQD</sequence>
<protein>
    <submittedName>
        <fullName evidence="3">Uncharacterized protein</fullName>
    </submittedName>
</protein>
<feature type="region of interest" description="Disordered" evidence="2">
    <location>
        <begin position="116"/>
        <end position="163"/>
    </location>
</feature>
<feature type="compositionally biased region" description="Low complexity" evidence="2">
    <location>
        <begin position="20"/>
        <end position="46"/>
    </location>
</feature>
<proteinExistence type="predicted"/>
<evidence type="ECO:0000256" key="2">
    <source>
        <dbReference type="SAM" id="MobiDB-lite"/>
    </source>
</evidence>
<dbReference type="KEGG" id="pnd:Pla175_30280"/>
<evidence type="ECO:0000313" key="4">
    <source>
        <dbReference type="Proteomes" id="UP000317429"/>
    </source>
</evidence>
<keyword evidence="1" id="KW-0175">Coiled coil</keyword>
<dbReference type="Proteomes" id="UP000317429">
    <property type="component" value="Chromosome"/>
</dbReference>
<accession>A0A518DDS7</accession>
<reference evidence="3 4" key="1">
    <citation type="submission" date="2019-02" db="EMBL/GenBank/DDBJ databases">
        <title>Deep-cultivation of Planctomycetes and their phenomic and genomic characterization uncovers novel biology.</title>
        <authorList>
            <person name="Wiegand S."/>
            <person name="Jogler M."/>
            <person name="Boedeker C."/>
            <person name="Pinto D."/>
            <person name="Vollmers J."/>
            <person name="Rivas-Marin E."/>
            <person name="Kohn T."/>
            <person name="Peeters S.H."/>
            <person name="Heuer A."/>
            <person name="Rast P."/>
            <person name="Oberbeckmann S."/>
            <person name="Bunk B."/>
            <person name="Jeske O."/>
            <person name="Meyerdierks A."/>
            <person name="Storesund J.E."/>
            <person name="Kallscheuer N."/>
            <person name="Luecker S."/>
            <person name="Lage O.M."/>
            <person name="Pohl T."/>
            <person name="Merkel B.J."/>
            <person name="Hornburger P."/>
            <person name="Mueller R.-W."/>
            <person name="Bruemmer F."/>
            <person name="Labrenz M."/>
            <person name="Spormann A.M."/>
            <person name="Op den Camp H."/>
            <person name="Overmann J."/>
            <person name="Amann R."/>
            <person name="Jetten M.S.M."/>
            <person name="Mascher T."/>
            <person name="Medema M.H."/>
            <person name="Devos D.P."/>
            <person name="Kaster A.-K."/>
            <person name="Ovreas L."/>
            <person name="Rohde M."/>
            <person name="Galperin M.Y."/>
            <person name="Jogler C."/>
        </authorList>
    </citation>
    <scope>NUCLEOTIDE SEQUENCE [LARGE SCALE GENOMIC DNA]</scope>
    <source>
        <strain evidence="3 4">Pla175</strain>
    </source>
</reference>
<name>A0A518DDS7_9BACT</name>
<feature type="compositionally biased region" description="Low complexity" evidence="2">
    <location>
        <begin position="124"/>
        <end position="147"/>
    </location>
</feature>
<feature type="compositionally biased region" description="Pro residues" evidence="2">
    <location>
        <begin position="10"/>
        <end position="19"/>
    </location>
</feature>
<feature type="coiled-coil region" evidence="1">
    <location>
        <begin position="226"/>
        <end position="253"/>
    </location>
</feature>